<dbReference type="Proteomes" id="UP000014760">
    <property type="component" value="Unassembled WGS sequence"/>
</dbReference>
<feature type="transmembrane region" description="Helical" evidence="2">
    <location>
        <begin position="822"/>
        <end position="855"/>
    </location>
</feature>
<feature type="transmembrane region" description="Helical" evidence="2">
    <location>
        <begin position="555"/>
        <end position="574"/>
    </location>
</feature>
<dbReference type="OMA" id="SWTYRSD"/>
<feature type="transmembrane region" description="Helical" evidence="2">
    <location>
        <begin position="262"/>
        <end position="287"/>
    </location>
</feature>
<feature type="region of interest" description="Disordered" evidence="1">
    <location>
        <begin position="41"/>
        <end position="71"/>
    </location>
</feature>
<accession>R7UNH2</accession>
<gene>
    <name evidence="3" type="ORF">CAPTEDRAFT_227730</name>
</gene>
<keyword evidence="5" id="KW-1185">Reference proteome</keyword>
<dbReference type="EMBL" id="KB299377">
    <property type="protein sequence ID" value="ELU08054.1"/>
    <property type="molecule type" value="Genomic_DNA"/>
</dbReference>
<feature type="transmembrane region" description="Helical" evidence="2">
    <location>
        <begin position="701"/>
        <end position="718"/>
    </location>
</feature>
<organism evidence="3">
    <name type="scientific">Capitella teleta</name>
    <name type="common">Polychaete worm</name>
    <dbReference type="NCBI Taxonomy" id="283909"/>
    <lineage>
        <taxon>Eukaryota</taxon>
        <taxon>Metazoa</taxon>
        <taxon>Spiralia</taxon>
        <taxon>Lophotrochozoa</taxon>
        <taxon>Annelida</taxon>
        <taxon>Polychaeta</taxon>
        <taxon>Sedentaria</taxon>
        <taxon>Scolecida</taxon>
        <taxon>Capitellidae</taxon>
        <taxon>Capitella</taxon>
    </lineage>
</organism>
<dbReference type="HOGENOM" id="CLU_331291_0_0_1"/>
<evidence type="ECO:0000313" key="4">
    <source>
        <dbReference type="EnsemblMetazoa" id="CapteP227730"/>
    </source>
</evidence>
<feature type="transmembrane region" description="Helical" evidence="2">
    <location>
        <begin position="105"/>
        <end position="122"/>
    </location>
</feature>
<feature type="transmembrane region" description="Helical" evidence="2">
    <location>
        <begin position="526"/>
        <end position="543"/>
    </location>
</feature>
<name>R7UNH2_CAPTE</name>
<feature type="transmembrane region" description="Helical" evidence="2">
    <location>
        <begin position="785"/>
        <end position="810"/>
    </location>
</feature>
<evidence type="ECO:0000256" key="2">
    <source>
        <dbReference type="SAM" id="Phobius"/>
    </source>
</evidence>
<feature type="transmembrane region" description="Helical" evidence="2">
    <location>
        <begin position="197"/>
        <end position="216"/>
    </location>
</feature>
<dbReference type="EnsemblMetazoa" id="CapteT227730">
    <property type="protein sequence ID" value="CapteP227730"/>
    <property type="gene ID" value="CapteG227730"/>
</dbReference>
<keyword evidence="2" id="KW-0812">Transmembrane</keyword>
<feature type="transmembrane region" description="Helical" evidence="2">
    <location>
        <begin position="496"/>
        <end position="514"/>
    </location>
</feature>
<dbReference type="OrthoDB" id="10046650at2759"/>
<dbReference type="AlphaFoldDB" id="R7UNH2"/>
<proteinExistence type="predicted"/>
<reference evidence="5" key="1">
    <citation type="submission" date="2012-12" db="EMBL/GenBank/DDBJ databases">
        <authorList>
            <person name="Hellsten U."/>
            <person name="Grimwood J."/>
            <person name="Chapman J.A."/>
            <person name="Shapiro H."/>
            <person name="Aerts A."/>
            <person name="Otillar R.P."/>
            <person name="Terry A.Y."/>
            <person name="Boore J.L."/>
            <person name="Simakov O."/>
            <person name="Marletaz F."/>
            <person name="Cho S.-J."/>
            <person name="Edsinger-Gonzales E."/>
            <person name="Havlak P."/>
            <person name="Kuo D.-H."/>
            <person name="Larsson T."/>
            <person name="Lv J."/>
            <person name="Arendt D."/>
            <person name="Savage R."/>
            <person name="Osoegawa K."/>
            <person name="de Jong P."/>
            <person name="Lindberg D.R."/>
            <person name="Seaver E.C."/>
            <person name="Weisblat D.A."/>
            <person name="Putnam N.H."/>
            <person name="Grigoriev I.V."/>
            <person name="Rokhsar D.S."/>
        </authorList>
    </citation>
    <scope>NUCLEOTIDE SEQUENCE</scope>
    <source>
        <strain evidence="5">I ESC-2004</strain>
    </source>
</reference>
<keyword evidence="2" id="KW-0472">Membrane</keyword>
<feature type="transmembrane region" description="Helical" evidence="2">
    <location>
        <begin position="236"/>
        <end position="255"/>
    </location>
</feature>
<feature type="transmembrane region" description="Helical" evidence="2">
    <location>
        <begin position="438"/>
        <end position="459"/>
    </location>
</feature>
<reference evidence="3 5" key="2">
    <citation type="journal article" date="2013" name="Nature">
        <title>Insights into bilaterian evolution from three spiralian genomes.</title>
        <authorList>
            <person name="Simakov O."/>
            <person name="Marletaz F."/>
            <person name="Cho S.J."/>
            <person name="Edsinger-Gonzales E."/>
            <person name="Havlak P."/>
            <person name="Hellsten U."/>
            <person name="Kuo D.H."/>
            <person name="Larsson T."/>
            <person name="Lv J."/>
            <person name="Arendt D."/>
            <person name="Savage R."/>
            <person name="Osoegawa K."/>
            <person name="de Jong P."/>
            <person name="Grimwood J."/>
            <person name="Chapman J.A."/>
            <person name="Shapiro H."/>
            <person name="Aerts A."/>
            <person name="Otillar R.P."/>
            <person name="Terry A.Y."/>
            <person name="Boore J.L."/>
            <person name="Grigoriev I.V."/>
            <person name="Lindberg D.R."/>
            <person name="Seaver E.C."/>
            <person name="Weisblat D.A."/>
            <person name="Putnam N.H."/>
            <person name="Rokhsar D.S."/>
        </authorList>
    </citation>
    <scope>NUCLEOTIDE SEQUENCE</scope>
    <source>
        <strain evidence="3 5">I ESC-2004</strain>
    </source>
</reference>
<evidence type="ECO:0000313" key="3">
    <source>
        <dbReference type="EMBL" id="ELU08054.1"/>
    </source>
</evidence>
<feature type="transmembrane region" description="Helical" evidence="2">
    <location>
        <begin position="634"/>
        <end position="655"/>
    </location>
</feature>
<keyword evidence="2" id="KW-1133">Transmembrane helix</keyword>
<feature type="region of interest" description="Disordered" evidence="1">
    <location>
        <begin position="1"/>
        <end position="22"/>
    </location>
</feature>
<protein>
    <submittedName>
        <fullName evidence="3 4">Uncharacterized protein</fullName>
    </submittedName>
</protein>
<feature type="transmembrane region" description="Helical" evidence="2">
    <location>
        <begin position="165"/>
        <end position="185"/>
    </location>
</feature>
<feature type="transmembrane region" description="Helical" evidence="2">
    <location>
        <begin position="134"/>
        <end position="153"/>
    </location>
</feature>
<feature type="transmembrane region" description="Helical" evidence="2">
    <location>
        <begin position="607"/>
        <end position="627"/>
    </location>
</feature>
<evidence type="ECO:0000313" key="5">
    <source>
        <dbReference type="Proteomes" id="UP000014760"/>
    </source>
</evidence>
<feature type="transmembrane region" description="Helical" evidence="2">
    <location>
        <begin position="581"/>
        <end position="601"/>
    </location>
</feature>
<reference evidence="4" key="3">
    <citation type="submission" date="2015-06" db="UniProtKB">
        <authorList>
            <consortium name="EnsemblMetazoa"/>
        </authorList>
    </citation>
    <scope>IDENTIFICATION</scope>
</reference>
<evidence type="ECO:0000256" key="1">
    <source>
        <dbReference type="SAM" id="MobiDB-lite"/>
    </source>
</evidence>
<sequence>MDPSGMHFQWGSNSNEMQDEMQEIHGIQAAFSAVHRNVHNYESDSATEHSEESSEDESSESDSTPSSVKKEKAPPILHNGFLYSGHLVLISVPGAVLLLMLGSNALLAVIAFGGLTVYLTRLAGMKEMKSISNIFLILCINSFAVISGGWIILGSQVLSVEEIELLQFLEIGFISTYPVVCVMLMSCEIVLFTSVKLTPYVLMILGFITLQPSLVIKSTLRTSEASQTCNALPPQLVATIALMFVCSVPMSFLVIQAFGGVWNLISLCTMVEACFLWSSCLFLATFFNLRQFFEIAGIDYAFVKTTRWASGIAAILLTSPMLTCYGLNSTLLPCLLGFMASLEAVSSVLIRKNKTTYNGQHFVPPPSHRCVHELCFISDLHLRFQTFHQRVIRFDALCLLFVLSQTQKLPPPHALVIASFHSASCILMHLPIKHQMLEFSVLFLLLWLLCAVVAFIFVFQTRDKLSHQQMAMQAGSLLILASVNASLVSTQMATSVSAHIGLFIIVSGACICKWHLFQQLQWTKSIEVLLFPALLILVIFAVFQPSFKWSAIQEWFLFLCLVAAVLSVPLLAHFKSLRKYSCLFGAPVGLALHLIIFADSSSSSTSFHSMLCASCCVDIAVHLCWLSANSERRVTTVSCALIAIGVLGCVVHMLLDPNHSSQSILLTTISMLWSAASLKIWSLSGQSVSLSKEGISTKSNLPAVGNALCLLSFAFLLLTPRVSPYELWVCLSGTSLQLLQNDHRFLQNLKNHNQLAPLCAVTSVTLLSSSVINSSVWNPTTWTTLFFGIVEVSSIFSLSPVLFCFLITLWKKSDLPNFVDKAVVFLAPVSFLLFFVWSSYSCICLGLFVIASSVWTVNQVSSSDN</sequence>
<feature type="compositionally biased region" description="Basic and acidic residues" evidence="1">
    <location>
        <begin position="41"/>
        <end position="52"/>
    </location>
</feature>
<dbReference type="EMBL" id="AMQN01006859">
    <property type="status" value="NOT_ANNOTATED_CDS"/>
    <property type="molecule type" value="Genomic_DNA"/>
</dbReference>